<dbReference type="EMBL" id="LQYI01000024">
    <property type="protein sequence ID" value="KYC71661.1"/>
    <property type="molecule type" value="Genomic_DNA"/>
</dbReference>
<dbReference type="Proteomes" id="UP000032024">
    <property type="component" value="Chromosome"/>
</dbReference>
<evidence type="ECO:0000313" key="1">
    <source>
        <dbReference type="EMBL" id="AJO22859.1"/>
    </source>
</evidence>
<organism evidence="2 4">
    <name type="scientific">Heyndrickxia coagulans</name>
    <name type="common">Weizmannia coagulans</name>
    <dbReference type="NCBI Taxonomy" id="1398"/>
    <lineage>
        <taxon>Bacteria</taxon>
        <taxon>Bacillati</taxon>
        <taxon>Bacillota</taxon>
        <taxon>Bacilli</taxon>
        <taxon>Bacillales</taxon>
        <taxon>Bacillaceae</taxon>
        <taxon>Heyndrickxia</taxon>
    </lineage>
</organism>
<dbReference type="PATRIC" id="fig|1398.18.peg.2060"/>
<protein>
    <submittedName>
        <fullName evidence="2">Uncharacterized protein</fullName>
    </submittedName>
</protein>
<evidence type="ECO:0000313" key="4">
    <source>
        <dbReference type="Proteomes" id="UP000075304"/>
    </source>
</evidence>
<reference evidence="1" key="1">
    <citation type="submission" date="2015-01" db="EMBL/GenBank/DDBJ databases">
        <title>Comparative genome analysis of Bacillus coagulans HM-08, Clostridium butyricum HM-68, Bacillus subtilis HM-66 and Bacillus licheniformis BL-09.</title>
        <authorList>
            <person name="Zhang H."/>
        </authorList>
    </citation>
    <scope>NUCLEOTIDE SEQUENCE [LARGE SCALE GENOMIC DNA]</scope>
    <source>
        <strain evidence="1">HM-08</strain>
    </source>
</reference>
<proteinExistence type="predicted"/>
<reference evidence="2 4" key="3">
    <citation type="submission" date="2016-01" db="EMBL/GenBank/DDBJ databases">
        <title>Genome Sequences of Twelve Sporeforming Bacillus Species Isolated from Foods.</title>
        <authorList>
            <person name="Berendsen E.M."/>
            <person name="Wells-Bennik M.H."/>
            <person name="Krawcyk A.O."/>
            <person name="De Jong A."/>
            <person name="Holsappel S."/>
            <person name="Eijlander R.T."/>
            <person name="Kuipers O.P."/>
        </authorList>
    </citation>
    <scope>NUCLEOTIDE SEQUENCE [LARGE SCALE GENOMIC DNA]</scope>
    <source>
        <strain evidence="2 4">B4099</strain>
    </source>
</reference>
<name>A0A0C5C872_HEYCO</name>
<dbReference type="RefSeq" id="WP_043052499.1">
    <property type="nucleotide sequence ID" value="NZ_CP010525.1"/>
</dbReference>
<dbReference type="EMBL" id="CP010525">
    <property type="protein sequence ID" value="AJO22859.1"/>
    <property type="molecule type" value="Genomic_DNA"/>
</dbReference>
<dbReference type="AlphaFoldDB" id="A0A0C5C872"/>
<evidence type="ECO:0000313" key="3">
    <source>
        <dbReference type="Proteomes" id="UP000032024"/>
    </source>
</evidence>
<evidence type="ECO:0000313" key="2">
    <source>
        <dbReference type="EMBL" id="KYC71661.1"/>
    </source>
</evidence>
<keyword evidence="3" id="KW-1185">Reference proteome</keyword>
<accession>A0A0C5C872</accession>
<dbReference type="GeneID" id="93259735"/>
<dbReference type="STRING" id="1398.AB434_3224"/>
<dbReference type="Pfam" id="PF17448">
    <property type="entry name" value="YqaH"/>
    <property type="match status" value="1"/>
</dbReference>
<sequence>MLKVDQFLRQDLAKAIVEYKCAFELSKEATALLIRENDFEKSIQYTEDLLKSLKALQKMKEKREMLERIHKVAVELQQQNVDIKTIVLKKAGI</sequence>
<dbReference type="InterPro" id="IPR020278">
    <property type="entry name" value="YqaH-like"/>
</dbReference>
<gene>
    <name evidence="2" type="ORF">B4099_3202</name>
    <name evidence="1" type="ORF">SB48_HM08orf03280</name>
</gene>
<dbReference type="Proteomes" id="UP000075304">
    <property type="component" value="Unassembled WGS sequence"/>
</dbReference>
<reference evidence="3" key="2">
    <citation type="submission" date="2015-01" db="EMBL/GenBank/DDBJ databases">
        <title>Comparative genome analysis of Bacillus coagulans HM-08, Clostridium butyricum HM-68, Bacillus subtilis HM-66 and Bacillus paralicheniformis BL-09.</title>
        <authorList>
            <person name="Zhang H."/>
        </authorList>
    </citation>
    <scope>NUCLEOTIDE SEQUENCE [LARGE SCALE GENOMIC DNA]</scope>
    <source>
        <strain evidence="3">HM-08</strain>
    </source>
</reference>